<gene>
    <name evidence="3" type="ORF">QDX21_02225</name>
</gene>
<evidence type="ECO:0000256" key="2">
    <source>
        <dbReference type="SAM" id="Phobius"/>
    </source>
</evidence>
<dbReference type="InterPro" id="IPR005133">
    <property type="entry name" value="PhaG_MnhG_YufB"/>
</dbReference>
<dbReference type="RefSeq" id="WP_110098271.1">
    <property type="nucleotide sequence ID" value="NZ_CP122561.1"/>
</dbReference>
<feature type="transmembrane region" description="Helical" evidence="2">
    <location>
        <begin position="70"/>
        <end position="89"/>
    </location>
</feature>
<feature type="transmembrane region" description="Helical" evidence="2">
    <location>
        <begin position="6"/>
        <end position="30"/>
    </location>
</feature>
<evidence type="ECO:0000313" key="3">
    <source>
        <dbReference type="EMBL" id="WGH93637.1"/>
    </source>
</evidence>
<sequence length="120" mass="12726">MDITTFSFVLGQVFVVLGALVFATAALGLVRFTDPFMRISAVGTAGGLGMILVVVGCLLVQPTVVDTLKVILIIFMQLGTSAIGTMAIARSSYLTGVRMDPGYFDELDEDDVTGESVETR</sequence>
<dbReference type="GO" id="GO:0015385">
    <property type="term" value="F:sodium:proton antiporter activity"/>
    <property type="evidence" value="ECO:0007669"/>
    <property type="project" value="TreeGrafter"/>
</dbReference>
<protein>
    <submittedName>
        <fullName evidence="3">Monovalent cation/H(+) antiporter subunit G</fullName>
    </submittedName>
</protein>
<keyword evidence="2" id="KW-0472">Membrane</keyword>
<evidence type="ECO:0000256" key="1">
    <source>
        <dbReference type="ARBA" id="ARBA00008404"/>
    </source>
</evidence>
<dbReference type="Proteomes" id="UP001224674">
    <property type="component" value="Chromosome"/>
</dbReference>
<dbReference type="Pfam" id="PF03334">
    <property type="entry name" value="PhaG_MnhG_YufB"/>
    <property type="match status" value="1"/>
</dbReference>
<name>A0AAJ6AJ67_9MICC</name>
<proteinExistence type="inferred from homology"/>
<reference evidence="3 4" key="1">
    <citation type="submission" date="2023-03" db="EMBL/GenBank/DDBJ databases">
        <title>Complete genome sequences of several Auritidibacter ignavus strains isolated from ear infections.</title>
        <authorList>
            <person name="Baehr T."/>
            <person name="Baumhoegger A.M."/>
        </authorList>
    </citation>
    <scope>NUCLEOTIDE SEQUENCE [LARGE SCALE GENOMIC DNA]</scope>
    <source>
        <strain evidence="3 4">BABAE-6</strain>
    </source>
</reference>
<dbReference type="PANTHER" id="PTHR34703">
    <property type="entry name" value="ANTIPORTER SUBUNIT MNHG2-RELATED"/>
    <property type="match status" value="1"/>
</dbReference>
<evidence type="ECO:0000313" key="4">
    <source>
        <dbReference type="Proteomes" id="UP001224674"/>
    </source>
</evidence>
<dbReference type="EMBL" id="CP122566">
    <property type="protein sequence ID" value="WGH93637.1"/>
    <property type="molecule type" value="Genomic_DNA"/>
</dbReference>
<comment type="similarity">
    <text evidence="1">Belongs to the CPA3 antiporters (TC 2.A.63) subunit G family.</text>
</comment>
<accession>A0AAJ6AJ67</accession>
<feature type="transmembrane region" description="Helical" evidence="2">
    <location>
        <begin position="42"/>
        <end position="64"/>
    </location>
</feature>
<keyword evidence="2" id="KW-1133">Transmembrane helix</keyword>
<keyword evidence="2" id="KW-0812">Transmembrane</keyword>
<dbReference type="PANTHER" id="PTHR34703:SF1">
    <property type="entry name" value="ANTIPORTER SUBUNIT MNHG2-RELATED"/>
    <property type="match status" value="1"/>
</dbReference>
<dbReference type="AlphaFoldDB" id="A0AAJ6AJ67"/>
<keyword evidence="4" id="KW-1185">Reference proteome</keyword>
<dbReference type="GeneID" id="83694868"/>
<organism evidence="3 4">
    <name type="scientific">Auritidibacter ignavus</name>
    <dbReference type="NCBI Taxonomy" id="678932"/>
    <lineage>
        <taxon>Bacteria</taxon>
        <taxon>Bacillati</taxon>
        <taxon>Actinomycetota</taxon>
        <taxon>Actinomycetes</taxon>
        <taxon>Micrococcales</taxon>
        <taxon>Micrococcaceae</taxon>
        <taxon>Auritidibacter</taxon>
    </lineage>
</organism>